<protein>
    <recommendedName>
        <fullName evidence="5">Pentatricopeptide repeat-containing protein-mitochondrial domain-containing protein</fullName>
    </recommendedName>
</protein>
<dbReference type="OrthoDB" id="185373at2759"/>
<dbReference type="AlphaFoldDB" id="A0A1M8A2J4"/>
<feature type="domain" description="Pentatricopeptide repeat-containing protein-mitochondrial" evidence="5">
    <location>
        <begin position="203"/>
        <end position="319"/>
    </location>
</feature>
<dbReference type="InterPro" id="IPR057027">
    <property type="entry name" value="TPR_mt"/>
</dbReference>
<evidence type="ECO:0000256" key="4">
    <source>
        <dbReference type="ARBA" id="ARBA00044511"/>
    </source>
</evidence>
<gene>
    <name evidence="6" type="ORF">MSYG_0977</name>
</gene>
<evidence type="ECO:0000256" key="1">
    <source>
        <dbReference type="ARBA" id="ARBA00006192"/>
    </source>
</evidence>
<reference evidence="7" key="1">
    <citation type="journal article" date="2017" name="Nucleic Acids Res.">
        <title>Proteogenomics produces comprehensive and highly accurate protein-coding gene annotation in a complete genome assembly of Malassezia sympodialis.</title>
        <authorList>
            <person name="Zhu Y."/>
            <person name="Engstroem P.G."/>
            <person name="Tellgren-Roth C."/>
            <person name="Baudo C.D."/>
            <person name="Kennell J.C."/>
            <person name="Sun S."/>
            <person name="Billmyre R.B."/>
            <person name="Schroeder M.S."/>
            <person name="Andersson A."/>
            <person name="Holm T."/>
            <person name="Sigurgeirsson B."/>
            <person name="Wu G."/>
            <person name="Sankaranarayanan S.R."/>
            <person name="Siddharthan R."/>
            <person name="Sanyal K."/>
            <person name="Lundeberg J."/>
            <person name="Nystedt B."/>
            <person name="Boekhout T."/>
            <person name="Dawson T.L. Jr."/>
            <person name="Heitman J."/>
            <person name="Scheynius A."/>
            <person name="Lehtioe J."/>
        </authorList>
    </citation>
    <scope>NUCLEOTIDE SEQUENCE [LARGE SCALE GENOMIC DNA]</scope>
    <source>
        <strain evidence="7">ATCC 42132</strain>
    </source>
</reference>
<comment type="function">
    <text evidence="3">Regulates mitochondrial small subunit maturation by controlling 15S rRNA 5'-end processing. Localizes to the 5' precursor of the 15S rRNA in a position that is subsequently occupied by mS47 in the mature yeast mtSSU. Uses structure and sequence-specific RNA recognition, binding to a single-stranded region of the precursor and specifically recognizing bases -6 to -1. The exchange of Ccm1 for mS47 is coupled to the irreversible removal of precursor rRNA that is accompanied by conformational changes of the mitoribosomal proteins uS5m and mS26. These conformational changes signal completion of 5'-end rRNA processing through protection of the mature 5'-end of the 15S rRNA and stabilization of mS47. The removal of the 5' precursor together with the dissociation of Ccm1 may be catalyzed by the 5'-3' exoribonuclease Pet127. Involved in the specific removal of group I introns in mitochondrial encoded transcripts.</text>
</comment>
<dbReference type="PANTHER" id="PTHR47936">
    <property type="entry name" value="PPR_LONG DOMAIN-CONTAINING PROTEIN"/>
    <property type="match status" value="1"/>
</dbReference>
<sequence>MTTTIDQRCAVWLDLLSAFAKNGMIAESMATLDDIRACHVPFNVKMLDFTLEAAVKANNVARINEVLQRYMSLPKGNSRKPLASGILPHDFVCHWSPATVSHLLQHCARTQNLEYMVILVMTAGAYGIHLTDKSLSFIVQCCSDAREPRLAWDLIQQVDQIRKLPAFIWMRVLRVCAQHDFGPALSQAWHRSVVEGKLELDHGLVAQVLLTASRAGLDGLVDKVLQCIKEPDEMILVPAMDAYIEASRYNDVFDVLSRMNELQIPPQPAILAHLTLMVSSDNDTLQSACSALLRHNKPVCSEVWNALIYATAHRKDVRMSEKLVQLMPTPTLDTYQAWLLCCVNARDVDAGKKAWSALQQETISASSICYERMIRLHLTEPTYEEAFRLLEEAKHLHLVPTRRTYASMIWTCLQCNDERWCMLLKEMREANYEPGERLREILNINTTTATPAA</sequence>
<organism evidence="6 7">
    <name type="scientific">Malassezia sympodialis (strain ATCC 42132)</name>
    <name type="common">Atopic eczema-associated yeast</name>
    <dbReference type="NCBI Taxonomy" id="1230383"/>
    <lineage>
        <taxon>Eukaryota</taxon>
        <taxon>Fungi</taxon>
        <taxon>Dikarya</taxon>
        <taxon>Basidiomycota</taxon>
        <taxon>Ustilaginomycotina</taxon>
        <taxon>Malasseziomycetes</taxon>
        <taxon>Malasseziales</taxon>
        <taxon>Malasseziaceae</taxon>
        <taxon>Malassezia</taxon>
    </lineage>
</organism>
<dbReference type="Proteomes" id="UP000186303">
    <property type="component" value="Chromosome 2"/>
</dbReference>
<evidence type="ECO:0000259" key="5">
    <source>
        <dbReference type="Pfam" id="PF23276"/>
    </source>
</evidence>
<proteinExistence type="inferred from homology"/>
<evidence type="ECO:0000313" key="6">
    <source>
        <dbReference type="EMBL" id="SHO76639.1"/>
    </source>
</evidence>
<evidence type="ECO:0000256" key="3">
    <source>
        <dbReference type="ARBA" id="ARBA00044493"/>
    </source>
</evidence>
<dbReference type="VEuPathDB" id="FungiDB:MSYG_0977"/>
<dbReference type="Pfam" id="PF23276">
    <property type="entry name" value="TPR_24"/>
    <property type="match status" value="1"/>
</dbReference>
<comment type="subunit">
    <text evidence="4">Binds to mitochondrial small subunit 15S rRNA.</text>
</comment>
<dbReference type="PANTHER" id="PTHR47936:SF1">
    <property type="entry name" value="PENTATRICOPEPTIDE REPEAT-CONTAINING PROTEIN GUN1, CHLOROPLASTIC"/>
    <property type="match status" value="1"/>
</dbReference>
<keyword evidence="2" id="KW-0677">Repeat</keyword>
<name>A0A1M8A2J4_MALS4</name>
<dbReference type="OMA" id="QACEWGY"/>
<dbReference type="EMBL" id="LT671822">
    <property type="protein sequence ID" value="SHO76639.1"/>
    <property type="molecule type" value="Genomic_DNA"/>
</dbReference>
<accession>A0A1M8A2J4</accession>
<dbReference type="InterPro" id="IPR011990">
    <property type="entry name" value="TPR-like_helical_dom_sf"/>
</dbReference>
<dbReference type="STRING" id="1230383.A0A1M8A2J4"/>
<keyword evidence="7" id="KW-1185">Reference proteome</keyword>
<comment type="similarity">
    <text evidence="1">Belongs to the CCM1 family.</text>
</comment>
<evidence type="ECO:0000313" key="7">
    <source>
        <dbReference type="Proteomes" id="UP000186303"/>
    </source>
</evidence>
<evidence type="ECO:0000256" key="2">
    <source>
        <dbReference type="ARBA" id="ARBA00022737"/>
    </source>
</evidence>
<dbReference type="Gene3D" id="1.25.40.10">
    <property type="entry name" value="Tetratricopeptide repeat domain"/>
    <property type="match status" value="1"/>
</dbReference>